<feature type="domain" description="Major facilitator superfamily (MFS) profile" evidence="7">
    <location>
        <begin position="18"/>
        <end position="403"/>
    </location>
</feature>
<keyword evidence="11" id="KW-1185">Reference proteome</keyword>
<feature type="transmembrane region" description="Helical" evidence="6">
    <location>
        <begin position="351"/>
        <end position="374"/>
    </location>
</feature>
<name>A0A1E5IVA7_SHECO</name>
<dbReference type="InterPro" id="IPR020846">
    <property type="entry name" value="MFS_dom"/>
</dbReference>
<gene>
    <name evidence="9" type="ORF">BEL05_18760</name>
    <name evidence="8" type="ORF">TUM3794_39240</name>
</gene>
<keyword evidence="5 6" id="KW-0472">Membrane</keyword>
<dbReference type="Gene3D" id="1.20.1250.20">
    <property type="entry name" value="MFS general substrate transporter like domains"/>
    <property type="match status" value="1"/>
</dbReference>
<dbReference type="InterPro" id="IPR036259">
    <property type="entry name" value="MFS_trans_sf"/>
</dbReference>
<feature type="transmembrane region" description="Helical" evidence="6">
    <location>
        <begin position="153"/>
        <end position="177"/>
    </location>
</feature>
<feature type="transmembrane region" description="Helical" evidence="6">
    <location>
        <begin position="318"/>
        <end position="339"/>
    </location>
</feature>
<dbReference type="EMBL" id="MCBT01000018">
    <property type="protein sequence ID" value="OEG74480.1"/>
    <property type="molecule type" value="Genomic_DNA"/>
</dbReference>
<keyword evidence="3 6" id="KW-0812">Transmembrane</keyword>
<evidence type="ECO:0000313" key="9">
    <source>
        <dbReference type="EMBL" id="OEG74480.1"/>
    </source>
</evidence>
<accession>A0A1E5IVA7</accession>
<keyword evidence="2" id="KW-0813">Transport</keyword>
<dbReference type="GO" id="GO:0016020">
    <property type="term" value="C:membrane"/>
    <property type="evidence" value="ECO:0007669"/>
    <property type="project" value="UniProtKB-SubCell"/>
</dbReference>
<proteinExistence type="predicted"/>
<dbReference type="PANTHER" id="PTHR23504">
    <property type="entry name" value="MAJOR FACILITATOR SUPERFAMILY DOMAIN-CONTAINING PROTEIN 10"/>
    <property type="match status" value="1"/>
</dbReference>
<keyword evidence="4 6" id="KW-1133">Transmembrane helix</keyword>
<evidence type="ECO:0000313" key="8">
    <source>
        <dbReference type="EMBL" id="GIU46511.1"/>
    </source>
</evidence>
<evidence type="ECO:0000256" key="1">
    <source>
        <dbReference type="ARBA" id="ARBA00004141"/>
    </source>
</evidence>
<feature type="transmembrane region" description="Helical" evidence="6">
    <location>
        <begin position="380"/>
        <end position="397"/>
    </location>
</feature>
<evidence type="ECO:0000313" key="10">
    <source>
        <dbReference type="Proteomes" id="UP000095230"/>
    </source>
</evidence>
<evidence type="ECO:0000256" key="5">
    <source>
        <dbReference type="ARBA" id="ARBA00023136"/>
    </source>
</evidence>
<feature type="transmembrane region" description="Helical" evidence="6">
    <location>
        <begin position="263"/>
        <end position="281"/>
    </location>
</feature>
<dbReference type="GO" id="GO:0022857">
    <property type="term" value="F:transmembrane transporter activity"/>
    <property type="evidence" value="ECO:0007669"/>
    <property type="project" value="InterPro"/>
</dbReference>
<dbReference type="SUPFAM" id="SSF103473">
    <property type="entry name" value="MFS general substrate transporter"/>
    <property type="match status" value="1"/>
</dbReference>
<dbReference type="Pfam" id="PF07690">
    <property type="entry name" value="MFS_1"/>
    <property type="match status" value="1"/>
</dbReference>
<reference evidence="9 10" key="1">
    <citation type="submission" date="2016-07" db="EMBL/GenBank/DDBJ databases">
        <title>Whole-genome of two Shewanella species isolated from a digestive organ of sea cucumber Apostichopus japonicus Selenka 1867.</title>
        <authorList>
            <person name="Hong H.-H."/>
            <person name="Choi H."/>
            <person name="Cheon S."/>
            <person name="Oh J.-S."/>
            <person name="Lee H.-G."/>
            <person name="Park C."/>
        </authorList>
    </citation>
    <scope>NUCLEOTIDE SEQUENCE [LARGE SCALE GENOMIC DNA]</scope>
    <source>
        <strain evidence="9 10">CSB03KR</strain>
    </source>
</reference>
<sequence length="409" mass="44244">MPQIDVNPADAHATAKQILMVTLIVTLISVAGIALPYPVLAPLFAESSSPLTQFLGLPSELLLGIVLGIYPLGIIIGSSMIGALSDHHGRKRLLTFTLLGSAIGYMLTAIAALSEHFILFCLARLLTGFCEGNIAIARAIAADLHPVLDKTRSFSLISAMGYGGYLIGPLAGGYLLYMGIDMVFWSAAIACLLCAGLSHQLLPSSLNNPVEHAEQGSSLRLLQDPALKRFFILYLLLTMGVNLYYEFYPLYLVTAFDFTATDISWVTVLLTASMIATSVWFNPIIQRRLSHANASLVGIAIFIFSLMSFPFINHSAYLFTFMTIGAGIAIYNGFLPSYLSTAYQHRAQGQLMGMLVTIFCVGNLLAALIGGVLSIFDVKVALIFGAVSALAAALLFYRGHYQQARWQQI</sequence>
<evidence type="ECO:0000256" key="2">
    <source>
        <dbReference type="ARBA" id="ARBA00022448"/>
    </source>
</evidence>
<evidence type="ECO:0000256" key="3">
    <source>
        <dbReference type="ARBA" id="ARBA00022692"/>
    </source>
</evidence>
<feature type="transmembrane region" description="Helical" evidence="6">
    <location>
        <begin position="230"/>
        <end position="251"/>
    </location>
</feature>
<dbReference type="PROSITE" id="PS50850">
    <property type="entry name" value="MFS"/>
    <property type="match status" value="1"/>
</dbReference>
<dbReference type="STRING" id="23.BEL05_18760"/>
<evidence type="ECO:0000256" key="6">
    <source>
        <dbReference type="SAM" id="Phobius"/>
    </source>
</evidence>
<feature type="transmembrane region" description="Helical" evidence="6">
    <location>
        <begin position="293"/>
        <end position="312"/>
    </location>
</feature>
<dbReference type="EMBL" id="BPEU01000042">
    <property type="protein sequence ID" value="GIU46511.1"/>
    <property type="molecule type" value="Genomic_DNA"/>
</dbReference>
<evidence type="ECO:0000256" key="4">
    <source>
        <dbReference type="ARBA" id="ARBA00022989"/>
    </source>
</evidence>
<evidence type="ECO:0000259" key="7">
    <source>
        <dbReference type="PROSITE" id="PS50850"/>
    </source>
</evidence>
<feature type="transmembrane region" description="Helical" evidence="6">
    <location>
        <begin position="93"/>
        <end position="111"/>
    </location>
</feature>
<dbReference type="OrthoDB" id="9814303at2"/>
<dbReference type="Proteomes" id="UP000773469">
    <property type="component" value="Unassembled WGS sequence"/>
</dbReference>
<dbReference type="Proteomes" id="UP000095230">
    <property type="component" value="Unassembled WGS sequence"/>
</dbReference>
<dbReference type="InterPro" id="IPR011701">
    <property type="entry name" value="MFS"/>
</dbReference>
<organism evidence="9 10">
    <name type="scientific">Shewanella colwelliana</name>
    <name type="common">Alteromonas colwelliana</name>
    <dbReference type="NCBI Taxonomy" id="23"/>
    <lineage>
        <taxon>Bacteria</taxon>
        <taxon>Pseudomonadati</taxon>
        <taxon>Pseudomonadota</taxon>
        <taxon>Gammaproteobacteria</taxon>
        <taxon>Alteromonadales</taxon>
        <taxon>Shewanellaceae</taxon>
        <taxon>Shewanella</taxon>
    </lineage>
</organism>
<dbReference type="RefSeq" id="WP_069670684.1">
    <property type="nucleotide sequence ID" value="NZ_BPEU01000042.1"/>
</dbReference>
<dbReference type="PANTHER" id="PTHR23504:SF15">
    <property type="entry name" value="MAJOR FACILITATOR SUPERFAMILY (MFS) PROFILE DOMAIN-CONTAINING PROTEIN"/>
    <property type="match status" value="1"/>
</dbReference>
<comment type="caution">
    <text evidence="9">The sequence shown here is derived from an EMBL/GenBank/DDBJ whole genome shotgun (WGS) entry which is preliminary data.</text>
</comment>
<dbReference type="AlphaFoldDB" id="A0A1E5IVA7"/>
<comment type="subcellular location">
    <subcellularLocation>
        <location evidence="1">Membrane</location>
        <topology evidence="1">Multi-pass membrane protein</topology>
    </subcellularLocation>
</comment>
<feature type="transmembrane region" description="Helical" evidence="6">
    <location>
        <begin position="18"/>
        <end position="41"/>
    </location>
</feature>
<protein>
    <submittedName>
        <fullName evidence="9">MFS transporter</fullName>
    </submittedName>
    <submittedName>
        <fullName evidence="8">Tetracycline resistance MFS efflux pump</fullName>
    </submittedName>
</protein>
<feature type="transmembrane region" description="Helical" evidence="6">
    <location>
        <begin position="61"/>
        <end position="81"/>
    </location>
</feature>
<reference evidence="8 11" key="2">
    <citation type="submission" date="2021-05" db="EMBL/GenBank/DDBJ databases">
        <title>Molecular characterization for Shewanella algae harboring chromosomal blaOXA-55-like strains isolated from clinical and environment sample.</title>
        <authorList>
            <person name="Ohama Y."/>
            <person name="Aoki K."/>
            <person name="Harada S."/>
            <person name="Moriya K."/>
            <person name="Ishii Y."/>
            <person name="Tateda K."/>
        </authorList>
    </citation>
    <scope>NUCLEOTIDE SEQUENCE [LARGE SCALE GENOMIC DNA]</scope>
    <source>
        <strain evidence="8 11">MBTL60-118</strain>
    </source>
</reference>
<evidence type="ECO:0000313" key="11">
    <source>
        <dbReference type="Proteomes" id="UP000773469"/>
    </source>
</evidence>